<name>A0A935MZ90_9RHOO</name>
<dbReference type="Pfam" id="PF04773">
    <property type="entry name" value="FecR"/>
    <property type="match status" value="1"/>
</dbReference>
<accession>A0A935MZ90</accession>
<sequence>MRNTIRLANVLRRRQLIAIKYKEAGLKTNSAMLVPFLGGVLALSVVADASAQASPWVGQIKVSRGIVALERGGQKFPAPVGVRLKENDVILTEANGSVGLMFNDNSVLSMGPNGEVLLERYAYDSTTYLGAFDAFVKRGAVSIEAGNLANASPESVRVKTPLAEIRGQARNFAVNVEGK</sequence>
<evidence type="ECO:0000313" key="2">
    <source>
        <dbReference type="EMBL" id="MBK7416121.1"/>
    </source>
</evidence>
<dbReference type="EMBL" id="JADJMS010000032">
    <property type="protein sequence ID" value="MBK7416121.1"/>
    <property type="molecule type" value="Genomic_DNA"/>
</dbReference>
<feature type="domain" description="FecR protein" evidence="1">
    <location>
        <begin position="88"/>
        <end position="176"/>
    </location>
</feature>
<organism evidence="2 3">
    <name type="scientific">Candidatus Dechloromonas phosphorivorans</name>
    <dbReference type="NCBI Taxonomy" id="2899244"/>
    <lineage>
        <taxon>Bacteria</taxon>
        <taxon>Pseudomonadati</taxon>
        <taxon>Pseudomonadota</taxon>
        <taxon>Betaproteobacteria</taxon>
        <taxon>Rhodocyclales</taxon>
        <taxon>Azonexaceae</taxon>
        <taxon>Dechloromonas</taxon>
    </lineage>
</organism>
<gene>
    <name evidence="2" type="ORF">IPJ38_14435</name>
</gene>
<evidence type="ECO:0000259" key="1">
    <source>
        <dbReference type="Pfam" id="PF04773"/>
    </source>
</evidence>
<protein>
    <submittedName>
        <fullName evidence="2">FecR domain-containing protein</fullName>
    </submittedName>
</protein>
<reference evidence="2 3" key="1">
    <citation type="submission" date="2020-10" db="EMBL/GenBank/DDBJ databases">
        <title>Connecting structure to function with the recovery of over 1000 high-quality activated sludge metagenome-assembled genomes encoding full-length rRNA genes using long-read sequencing.</title>
        <authorList>
            <person name="Singleton C.M."/>
            <person name="Petriglieri F."/>
            <person name="Kristensen J.M."/>
            <person name="Kirkegaard R.H."/>
            <person name="Michaelsen T.Y."/>
            <person name="Andersen M.H."/>
            <person name="Karst S.M."/>
            <person name="Dueholm M.S."/>
            <person name="Nielsen P.H."/>
            <person name="Albertsen M."/>
        </authorList>
    </citation>
    <scope>NUCLEOTIDE SEQUENCE [LARGE SCALE GENOMIC DNA]</scope>
    <source>
        <strain evidence="2">EsbW_18-Q3-R4-48_BATAC.463</strain>
    </source>
</reference>
<dbReference type="Proteomes" id="UP000739411">
    <property type="component" value="Unassembled WGS sequence"/>
</dbReference>
<comment type="caution">
    <text evidence="2">The sequence shown here is derived from an EMBL/GenBank/DDBJ whole genome shotgun (WGS) entry which is preliminary data.</text>
</comment>
<dbReference type="InterPro" id="IPR006860">
    <property type="entry name" value="FecR"/>
</dbReference>
<dbReference type="AlphaFoldDB" id="A0A935MZ90"/>
<evidence type="ECO:0000313" key="3">
    <source>
        <dbReference type="Proteomes" id="UP000739411"/>
    </source>
</evidence>
<proteinExistence type="predicted"/>